<reference evidence="1" key="1">
    <citation type="journal article" date="2014" name="Int. J. Syst. Evol. Microbiol.">
        <title>Complete genome sequence of Corynebacterium casei LMG S-19264T (=DSM 44701T), isolated from a smear-ripened cheese.</title>
        <authorList>
            <consortium name="US DOE Joint Genome Institute (JGI-PGF)"/>
            <person name="Walter F."/>
            <person name="Albersmeier A."/>
            <person name="Kalinowski J."/>
            <person name="Ruckert C."/>
        </authorList>
    </citation>
    <scope>NUCLEOTIDE SEQUENCE</scope>
    <source>
        <strain evidence="1">JCM 4122</strain>
    </source>
</reference>
<dbReference type="AlphaFoldDB" id="A0A919C085"/>
<dbReference type="EMBL" id="BNBE01000005">
    <property type="protein sequence ID" value="GHG31423.1"/>
    <property type="molecule type" value="Genomic_DNA"/>
</dbReference>
<comment type="caution">
    <text evidence="1">The sequence shown here is derived from an EMBL/GenBank/DDBJ whole genome shotgun (WGS) entry which is preliminary data.</text>
</comment>
<proteinExistence type="predicted"/>
<dbReference type="Proteomes" id="UP000632849">
    <property type="component" value="Unassembled WGS sequence"/>
</dbReference>
<gene>
    <name evidence="1" type="ORF">GCM10017667_81400</name>
</gene>
<keyword evidence="2" id="KW-1185">Reference proteome</keyword>
<organism evidence="1 2">
    <name type="scientific">Streptomyces filamentosus</name>
    <name type="common">Streptomyces roseosporus</name>
    <dbReference type="NCBI Taxonomy" id="67294"/>
    <lineage>
        <taxon>Bacteria</taxon>
        <taxon>Bacillati</taxon>
        <taxon>Actinomycetota</taxon>
        <taxon>Actinomycetes</taxon>
        <taxon>Kitasatosporales</taxon>
        <taxon>Streptomycetaceae</taxon>
        <taxon>Streptomyces</taxon>
    </lineage>
</organism>
<evidence type="ECO:0000313" key="2">
    <source>
        <dbReference type="Proteomes" id="UP000632849"/>
    </source>
</evidence>
<protein>
    <recommendedName>
        <fullName evidence="3">(2Fe-2S) ferredoxin domain-containing protein</fullName>
    </recommendedName>
</protein>
<evidence type="ECO:0008006" key="3">
    <source>
        <dbReference type="Google" id="ProtNLM"/>
    </source>
</evidence>
<dbReference type="Gene3D" id="3.40.30.10">
    <property type="entry name" value="Glutaredoxin"/>
    <property type="match status" value="1"/>
</dbReference>
<name>A0A919C085_STRFL</name>
<evidence type="ECO:0000313" key="1">
    <source>
        <dbReference type="EMBL" id="GHG31423.1"/>
    </source>
</evidence>
<sequence length="137" mass="14392">MPSSDPGRTRAPRVPIRYGARPCSLVVCRGCCCGDPRKTPGTDHAGQLDRLRAAAAASGGRLSVRTSDCLGVCERANVVVVQPSTEGRRRGGRAAWIGYTLDDDCLDDILAWTEAGGPGLAPLPDALALQLIDPPKN</sequence>
<reference evidence="1" key="2">
    <citation type="submission" date="2020-09" db="EMBL/GenBank/DDBJ databases">
        <authorList>
            <person name="Sun Q."/>
            <person name="Ohkuma M."/>
        </authorList>
    </citation>
    <scope>NUCLEOTIDE SEQUENCE</scope>
    <source>
        <strain evidence="1">JCM 4122</strain>
    </source>
</reference>
<accession>A0A919C085</accession>
<dbReference type="RefSeq" id="WP_150235066.1">
    <property type="nucleotide sequence ID" value="NZ_BNBE01000005.1"/>
</dbReference>
<dbReference type="GeneID" id="95663110"/>